<dbReference type="RefSeq" id="WP_069908901.1">
    <property type="nucleotide sequence ID" value="NZ_LAJE02000111.1"/>
</dbReference>
<proteinExistence type="predicted"/>
<protein>
    <submittedName>
        <fullName evidence="1">Uncharacterized protein</fullName>
    </submittedName>
</protein>
<comment type="caution">
    <text evidence="1">The sequence shown here is derived from an EMBL/GenBank/DDBJ whole genome shotgun (WGS) entry which is preliminary data.</text>
</comment>
<name>A0A1E5XTJ9_9HYPH</name>
<dbReference type="InterPro" id="IPR043733">
    <property type="entry name" value="DUF5677"/>
</dbReference>
<dbReference type="Proteomes" id="UP000095463">
    <property type="component" value="Unassembled WGS sequence"/>
</dbReference>
<dbReference type="AlphaFoldDB" id="A0A1E5XTJ9"/>
<accession>A0A1E5XTJ9</accession>
<keyword evidence="2" id="KW-1185">Reference proteome</keyword>
<evidence type="ECO:0000313" key="2">
    <source>
        <dbReference type="Proteomes" id="UP000095463"/>
    </source>
</evidence>
<dbReference type="EMBL" id="LAJE02000111">
    <property type="protein sequence ID" value="OEO31928.1"/>
    <property type="molecule type" value="Genomic_DNA"/>
</dbReference>
<organism evidence="1 2">
    <name type="scientific">Devosia insulae DS-56</name>
    <dbReference type="NCBI Taxonomy" id="1116389"/>
    <lineage>
        <taxon>Bacteria</taxon>
        <taxon>Pseudomonadati</taxon>
        <taxon>Pseudomonadota</taxon>
        <taxon>Alphaproteobacteria</taxon>
        <taxon>Hyphomicrobiales</taxon>
        <taxon>Devosiaceae</taxon>
        <taxon>Devosia</taxon>
    </lineage>
</organism>
<sequence>MTKGPFLQELQSKIEDALEPLLADLSGQTLKRTISKIQREAVRSSLAAYRKSAPAMLEARRKGARSFEARTLRRWKRAIDLFETIIVIARELGSYNNDELRPSAADEDDYIFDALAHLHARGVLIAEEIACLLRGGFPDAALARWRALHEVNVTAAFIAKHGNDTALNYLGSFHFNARRAAAQLNQYAERAGITPFDHDDIQSLDAACLGAERQIGRAIGPDYDWARPAIQKDRVTFADIEFDVGLDHWRPRYRWASQHNHSGFRPADKLLGMVEAAEYIFLTGASNSGFVDPLDMTAISLVHLTSTFLLYKPNADRVVHIETLMKMQEKLGPLALRIERTTLNTHRRKNPMQQTT</sequence>
<dbReference type="Pfam" id="PF18928">
    <property type="entry name" value="DUF5677"/>
    <property type="match status" value="1"/>
</dbReference>
<evidence type="ECO:0000313" key="1">
    <source>
        <dbReference type="EMBL" id="OEO31928.1"/>
    </source>
</evidence>
<dbReference type="OrthoDB" id="7531258at2"/>
<gene>
    <name evidence="1" type="ORF">VW23_013975</name>
</gene>
<reference evidence="1 2" key="1">
    <citation type="journal article" date="2015" name="Genome Announc.">
        <title>Genome Assemblies of Three Soil-Associated Devosia species: D. insulae, D. limi, and D. soli.</title>
        <authorList>
            <person name="Hassan Y.I."/>
            <person name="Lepp D."/>
            <person name="Zhou T."/>
        </authorList>
    </citation>
    <scope>NUCLEOTIDE SEQUENCE [LARGE SCALE GENOMIC DNA]</scope>
    <source>
        <strain evidence="1 2">DS-56</strain>
    </source>
</reference>